<keyword evidence="5" id="KW-0539">Nucleus</keyword>
<evidence type="ECO:0000313" key="8">
    <source>
        <dbReference type="EMBL" id="KAK9947200.1"/>
    </source>
</evidence>
<feature type="region of interest" description="Disordered" evidence="6">
    <location>
        <begin position="266"/>
        <end position="300"/>
    </location>
</feature>
<dbReference type="Proteomes" id="UP001457282">
    <property type="component" value="Unassembled WGS sequence"/>
</dbReference>
<dbReference type="FunFam" id="2.20.25.80:FF:000008">
    <property type="entry name" value="WRKY transcription factor 40"/>
    <property type="match status" value="1"/>
</dbReference>
<evidence type="ECO:0000256" key="5">
    <source>
        <dbReference type="ARBA" id="ARBA00023242"/>
    </source>
</evidence>
<organism evidence="8 9">
    <name type="scientific">Rubus argutus</name>
    <name type="common">Southern blackberry</name>
    <dbReference type="NCBI Taxonomy" id="59490"/>
    <lineage>
        <taxon>Eukaryota</taxon>
        <taxon>Viridiplantae</taxon>
        <taxon>Streptophyta</taxon>
        <taxon>Embryophyta</taxon>
        <taxon>Tracheophyta</taxon>
        <taxon>Spermatophyta</taxon>
        <taxon>Magnoliopsida</taxon>
        <taxon>eudicotyledons</taxon>
        <taxon>Gunneridae</taxon>
        <taxon>Pentapetalae</taxon>
        <taxon>rosids</taxon>
        <taxon>fabids</taxon>
        <taxon>Rosales</taxon>
        <taxon>Rosaceae</taxon>
        <taxon>Rosoideae</taxon>
        <taxon>Rosoideae incertae sedis</taxon>
        <taxon>Rubus</taxon>
    </lineage>
</organism>
<name>A0AAW1YF71_RUBAR</name>
<evidence type="ECO:0000256" key="4">
    <source>
        <dbReference type="ARBA" id="ARBA00023163"/>
    </source>
</evidence>
<feature type="compositionally biased region" description="Low complexity" evidence="6">
    <location>
        <begin position="271"/>
        <end position="288"/>
    </location>
</feature>
<dbReference type="Pfam" id="PF03106">
    <property type="entry name" value="WRKY"/>
    <property type="match status" value="1"/>
</dbReference>
<evidence type="ECO:0000256" key="6">
    <source>
        <dbReference type="SAM" id="MobiDB-lite"/>
    </source>
</evidence>
<accession>A0AAW1YF71</accession>
<dbReference type="GO" id="GO:0009751">
    <property type="term" value="P:response to salicylic acid"/>
    <property type="evidence" value="ECO:0007669"/>
    <property type="project" value="UniProtKB-ARBA"/>
</dbReference>
<keyword evidence="9" id="KW-1185">Reference proteome</keyword>
<dbReference type="GO" id="GO:0003700">
    <property type="term" value="F:DNA-binding transcription factor activity"/>
    <property type="evidence" value="ECO:0007669"/>
    <property type="project" value="InterPro"/>
</dbReference>
<dbReference type="InterPro" id="IPR003657">
    <property type="entry name" value="WRKY_dom"/>
</dbReference>
<evidence type="ECO:0000256" key="2">
    <source>
        <dbReference type="ARBA" id="ARBA00023015"/>
    </source>
</evidence>
<dbReference type="InterPro" id="IPR044810">
    <property type="entry name" value="WRKY_plant"/>
</dbReference>
<keyword evidence="4" id="KW-0804">Transcription</keyword>
<dbReference type="InterPro" id="IPR036576">
    <property type="entry name" value="WRKY_dom_sf"/>
</dbReference>
<dbReference type="AlphaFoldDB" id="A0AAW1YF71"/>
<dbReference type="PROSITE" id="PS50811">
    <property type="entry name" value="WRKY"/>
    <property type="match status" value="1"/>
</dbReference>
<keyword evidence="3" id="KW-0238">DNA-binding</keyword>
<comment type="subcellular location">
    <subcellularLocation>
        <location evidence="1">Nucleus</location>
    </subcellularLocation>
</comment>
<gene>
    <name evidence="8" type="ORF">M0R45_012633</name>
</gene>
<dbReference type="GO" id="GO:0005634">
    <property type="term" value="C:nucleus"/>
    <property type="evidence" value="ECO:0007669"/>
    <property type="project" value="UniProtKB-SubCell"/>
</dbReference>
<reference evidence="8 9" key="1">
    <citation type="journal article" date="2023" name="G3 (Bethesda)">
        <title>A chromosome-length genome assembly and annotation of blackberry (Rubus argutus, cv. 'Hillquist').</title>
        <authorList>
            <person name="Bruna T."/>
            <person name="Aryal R."/>
            <person name="Dudchenko O."/>
            <person name="Sargent D.J."/>
            <person name="Mead D."/>
            <person name="Buti M."/>
            <person name="Cavallini A."/>
            <person name="Hytonen T."/>
            <person name="Andres J."/>
            <person name="Pham M."/>
            <person name="Weisz D."/>
            <person name="Mascagni F."/>
            <person name="Usai G."/>
            <person name="Natali L."/>
            <person name="Bassil N."/>
            <person name="Fernandez G.E."/>
            <person name="Lomsadze A."/>
            <person name="Armour M."/>
            <person name="Olukolu B."/>
            <person name="Poorten T."/>
            <person name="Britton C."/>
            <person name="Davik J."/>
            <person name="Ashrafi H."/>
            <person name="Aiden E.L."/>
            <person name="Borodovsky M."/>
            <person name="Worthington M."/>
        </authorList>
    </citation>
    <scope>NUCLEOTIDE SEQUENCE [LARGE SCALE GENOMIC DNA]</scope>
    <source>
        <strain evidence="8">PI 553951</strain>
    </source>
</reference>
<dbReference type="GO" id="GO:0042742">
    <property type="term" value="P:defense response to bacterium"/>
    <property type="evidence" value="ECO:0007669"/>
    <property type="project" value="UniProtKB-ARBA"/>
</dbReference>
<dbReference type="PANTHER" id="PTHR31429">
    <property type="entry name" value="WRKY TRANSCRIPTION FACTOR 36-RELATED"/>
    <property type="match status" value="1"/>
</dbReference>
<evidence type="ECO:0000256" key="3">
    <source>
        <dbReference type="ARBA" id="ARBA00023125"/>
    </source>
</evidence>
<evidence type="ECO:0000313" key="9">
    <source>
        <dbReference type="Proteomes" id="UP001457282"/>
    </source>
</evidence>
<dbReference type="SUPFAM" id="SSF118290">
    <property type="entry name" value="WRKY DNA-binding domain"/>
    <property type="match status" value="1"/>
</dbReference>
<dbReference type="GO" id="GO:0031347">
    <property type="term" value="P:regulation of defense response"/>
    <property type="evidence" value="ECO:0007669"/>
    <property type="project" value="UniProtKB-ARBA"/>
</dbReference>
<dbReference type="PANTHER" id="PTHR31429:SF105">
    <property type="entry name" value="WRKY DOMAIN-CONTAINING PROTEIN"/>
    <property type="match status" value="1"/>
</dbReference>
<sequence>MDSSKWVNTSLGLSLVPNHSPHAMELMEDEDQPPVSTSSMTAAAATAVGAGGSVLLGEELNRISLENKKLTEMLTVLCQNYNALEAHVKELASENELILANNCLIKKRKAPPLDGTIGFTRNATSTTAETSFSDEESYKRPLEMSSNINLKISRVCVPTDVSDTRLIVKDGYQWRKYGQKVTRDNPSPRAYYKCSFAPTCPVKKKVQKSAENPCLLVATYEGEHNHNHPAQPQVITIDHRQGPNLITTTTTSIPLVLDDHSSNILAHKRSSSSPTTMSMSSSSDHNSSLMEPGSSCGHKPNQVIEAAADHHPQYDHKATNFQQLLVQQMASSLTKDPNFTTALAAAIAAGRFNPPIPKW</sequence>
<evidence type="ECO:0000256" key="1">
    <source>
        <dbReference type="ARBA" id="ARBA00004123"/>
    </source>
</evidence>
<proteinExistence type="predicted"/>
<keyword evidence="2" id="KW-0805">Transcription regulation</keyword>
<evidence type="ECO:0000259" key="7">
    <source>
        <dbReference type="PROSITE" id="PS50811"/>
    </source>
</evidence>
<dbReference type="GO" id="GO:0002237">
    <property type="term" value="P:response to molecule of bacterial origin"/>
    <property type="evidence" value="ECO:0007669"/>
    <property type="project" value="UniProtKB-ARBA"/>
</dbReference>
<protein>
    <recommendedName>
        <fullName evidence="7">WRKY domain-containing protein</fullName>
    </recommendedName>
</protein>
<dbReference type="GO" id="GO:0043565">
    <property type="term" value="F:sequence-specific DNA binding"/>
    <property type="evidence" value="ECO:0007669"/>
    <property type="project" value="InterPro"/>
</dbReference>
<dbReference type="Gene3D" id="2.20.25.80">
    <property type="entry name" value="WRKY domain"/>
    <property type="match status" value="1"/>
</dbReference>
<comment type="caution">
    <text evidence="8">The sequence shown here is derived from an EMBL/GenBank/DDBJ whole genome shotgun (WGS) entry which is preliminary data.</text>
</comment>
<dbReference type="SMART" id="SM00774">
    <property type="entry name" value="WRKY"/>
    <property type="match status" value="1"/>
</dbReference>
<dbReference type="GO" id="GO:0050832">
    <property type="term" value="P:defense response to fungus"/>
    <property type="evidence" value="ECO:0007669"/>
    <property type="project" value="UniProtKB-ARBA"/>
</dbReference>
<dbReference type="EMBL" id="JBEDUW010000002">
    <property type="protein sequence ID" value="KAK9947200.1"/>
    <property type="molecule type" value="Genomic_DNA"/>
</dbReference>
<feature type="domain" description="WRKY" evidence="7">
    <location>
        <begin position="163"/>
        <end position="229"/>
    </location>
</feature>